<dbReference type="InterPro" id="IPR011009">
    <property type="entry name" value="Kinase-like_dom_sf"/>
</dbReference>
<dbReference type="Gene3D" id="1.10.510.10">
    <property type="entry name" value="Transferase(Phosphotransferase) domain 1"/>
    <property type="match status" value="1"/>
</dbReference>
<evidence type="ECO:0000313" key="3">
    <source>
        <dbReference type="EMBL" id="KAK8990409.1"/>
    </source>
</evidence>
<feature type="domain" description="Protein kinase" evidence="2">
    <location>
        <begin position="1"/>
        <end position="137"/>
    </location>
</feature>
<sequence length="179" mass="19629">MTVNSADDKAGCKANVGPNFETLLLLESVDDWGLDEKSHLSARSDVYSFGVVLLEILSGRRAIDKNRPSGEQKLVEWAKPYLANKRKVLRVLDNRLEGQYSMEGALKASTLALRCLSIDSRFRPSMIEVVTALQQLLDSNDSGSNQNNTNSRRRQSADVANGGRSATAYPRPSASPLFA</sequence>
<dbReference type="PROSITE" id="PS50011">
    <property type="entry name" value="PROTEIN_KINASE_DOM"/>
    <property type="match status" value="1"/>
</dbReference>
<evidence type="ECO:0000256" key="1">
    <source>
        <dbReference type="SAM" id="MobiDB-lite"/>
    </source>
</evidence>
<dbReference type="Proteomes" id="UP001396334">
    <property type="component" value="Unassembled WGS sequence"/>
</dbReference>
<proteinExistence type="predicted"/>
<name>A0ABR2PQ72_9ROSI</name>
<feature type="region of interest" description="Disordered" evidence="1">
    <location>
        <begin position="139"/>
        <end position="179"/>
    </location>
</feature>
<dbReference type="PANTHER" id="PTHR45621">
    <property type="entry name" value="OS01G0588500 PROTEIN-RELATED"/>
    <property type="match status" value="1"/>
</dbReference>
<evidence type="ECO:0000259" key="2">
    <source>
        <dbReference type="PROSITE" id="PS50011"/>
    </source>
</evidence>
<dbReference type="InterPro" id="IPR000719">
    <property type="entry name" value="Prot_kinase_dom"/>
</dbReference>
<gene>
    <name evidence="3" type="ORF">V6N11_009111</name>
</gene>
<keyword evidence="4" id="KW-1185">Reference proteome</keyword>
<reference evidence="3 4" key="1">
    <citation type="journal article" date="2024" name="G3 (Bethesda)">
        <title>Genome assembly of Hibiscus sabdariffa L. provides insights into metabolisms of medicinal natural products.</title>
        <authorList>
            <person name="Kim T."/>
        </authorList>
    </citation>
    <scope>NUCLEOTIDE SEQUENCE [LARGE SCALE GENOMIC DNA]</scope>
    <source>
        <strain evidence="3">TK-2024</strain>
        <tissue evidence="3">Old leaves</tissue>
    </source>
</reference>
<comment type="caution">
    <text evidence="3">The sequence shown here is derived from an EMBL/GenBank/DDBJ whole genome shotgun (WGS) entry which is preliminary data.</text>
</comment>
<dbReference type="EMBL" id="JBBPBN010000054">
    <property type="protein sequence ID" value="KAK8990409.1"/>
    <property type="molecule type" value="Genomic_DNA"/>
</dbReference>
<evidence type="ECO:0000313" key="4">
    <source>
        <dbReference type="Proteomes" id="UP001396334"/>
    </source>
</evidence>
<protein>
    <recommendedName>
        <fullName evidence="2">Protein kinase domain-containing protein</fullName>
    </recommendedName>
</protein>
<dbReference type="SUPFAM" id="SSF56112">
    <property type="entry name" value="Protein kinase-like (PK-like)"/>
    <property type="match status" value="1"/>
</dbReference>
<organism evidence="3 4">
    <name type="scientific">Hibiscus sabdariffa</name>
    <name type="common">roselle</name>
    <dbReference type="NCBI Taxonomy" id="183260"/>
    <lineage>
        <taxon>Eukaryota</taxon>
        <taxon>Viridiplantae</taxon>
        <taxon>Streptophyta</taxon>
        <taxon>Embryophyta</taxon>
        <taxon>Tracheophyta</taxon>
        <taxon>Spermatophyta</taxon>
        <taxon>Magnoliopsida</taxon>
        <taxon>eudicotyledons</taxon>
        <taxon>Gunneridae</taxon>
        <taxon>Pentapetalae</taxon>
        <taxon>rosids</taxon>
        <taxon>malvids</taxon>
        <taxon>Malvales</taxon>
        <taxon>Malvaceae</taxon>
        <taxon>Malvoideae</taxon>
        <taxon>Hibiscus</taxon>
    </lineage>
</organism>
<accession>A0ABR2PQ72</accession>
<dbReference type="InterPro" id="IPR050823">
    <property type="entry name" value="Plant_Ser_Thr_Prot_Kinase"/>
</dbReference>